<dbReference type="STRING" id="161398.PP2015_3367"/>
<accession>A0A0S2K7A2</accession>
<dbReference type="GO" id="GO:0006355">
    <property type="term" value="P:regulation of DNA-templated transcription"/>
    <property type="evidence" value="ECO:0007669"/>
    <property type="project" value="InterPro"/>
</dbReference>
<evidence type="ECO:0000259" key="4">
    <source>
        <dbReference type="PROSITE" id="PS51755"/>
    </source>
</evidence>
<organism evidence="5 6">
    <name type="scientific">Pseudoalteromonas phenolica</name>
    <dbReference type="NCBI Taxonomy" id="161398"/>
    <lineage>
        <taxon>Bacteria</taxon>
        <taxon>Pseudomonadati</taxon>
        <taxon>Pseudomonadota</taxon>
        <taxon>Gammaproteobacteria</taxon>
        <taxon>Alteromonadales</taxon>
        <taxon>Pseudoalteromonadaceae</taxon>
        <taxon>Pseudoalteromonas</taxon>
    </lineage>
</organism>
<sequence length="703" mass="81032">MKEFNFSSAIVQVKFAQWELDPKRQVISDGDISRELEPLLYKLLCYFLLNNEEIITREDLIEHVWRQHYVDDNAINRAVSELRKLLKSDKFKGTIIKTHYRKGYSLAVDRELVGFDGKQSNAGVINTLAASTPSQPKHPPYNFSLRILLASCVVFVLTIFGYWFTHQQGLAQPNEVTPRKFSDASTQILSWQNASFSQLKVHPNNNVYAYVTESDSEQGITVQALTGEVSKQISFAGSKLTLLGFSAIYADVFYRKENTENECGIWRVNYLKDTLAERVMECGGDIRSLIEYDDRYLVFDRLGYRDQQNIRAIYTYDKVRKQTSRISAPGEGSYGDYLQTIDVASNRVYFFRVLPENLDVFYTDIEGSYVSKLFSSKFLSDNLNLVNNDIYFFGRSSQSLYKYDEINKQTIEIYKNDSKQVFQNVFKISESQSIAQTLPFEVVIDLHSFSETKKFNLDYKGNINSAIRLKQSQQLVVLALFSASNSSILSFYDDAGTKQQEISFDELSLKIKPSLDERYLFVRHNKAVSVLDLDGKLIKRLEFEGKVLTIEVMSGGRLAAVEQVAGENNAIVIDVLSGTRKRLPIKDIMWFSCFEEYRCLTQNFYGELRVYDLRKLGFESQIAKTDTLFPTFTRLKTGFYFTDREGMKQFDLKTFAIKEHLLLPKEVRENDRFATILLDETSQLHIRVEPRSNEVVLHSFSQQ</sequence>
<evidence type="ECO:0000256" key="2">
    <source>
        <dbReference type="PROSITE-ProRule" id="PRU01091"/>
    </source>
</evidence>
<name>A0A0S2K7A2_9GAMM</name>
<dbReference type="GO" id="GO:0003677">
    <property type="term" value="F:DNA binding"/>
    <property type="evidence" value="ECO:0007669"/>
    <property type="project" value="UniProtKB-UniRule"/>
</dbReference>
<evidence type="ECO:0000256" key="3">
    <source>
        <dbReference type="SAM" id="Phobius"/>
    </source>
</evidence>
<dbReference type="AlphaFoldDB" id="A0A0S2K7A2"/>
<dbReference type="Gene3D" id="1.10.10.10">
    <property type="entry name" value="Winged helix-like DNA-binding domain superfamily/Winged helix DNA-binding domain"/>
    <property type="match status" value="1"/>
</dbReference>
<dbReference type="InterPro" id="IPR016032">
    <property type="entry name" value="Sig_transdc_resp-reg_C-effctor"/>
</dbReference>
<keyword evidence="6" id="KW-1185">Reference proteome</keyword>
<dbReference type="Pfam" id="PF00486">
    <property type="entry name" value="Trans_reg_C"/>
    <property type="match status" value="1"/>
</dbReference>
<evidence type="ECO:0000256" key="1">
    <source>
        <dbReference type="ARBA" id="ARBA00023125"/>
    </source>
</evidence>
<feature type="transmembrane region" description="Helical" evidence="3">
    <location>
        <begin position="143"/>
        <end position="164"/>
    </location>
</feature>
<dbReference type="CDD" id="cd00383">
    <property type="entry name" value="trans_reg_C"/>
    <property type="match status" value="1"/>
</dbReference>
<feature type="DNA-binding region" description="OmpR/PhoB-type" evidence="2">
    <location>
        <begin position="8"/>
        <end position="108"/>
    </location>
</feature>
<dbReference type="GO" id="GO:0000160">
    <property type="term" value="P:phosphorelay signal transduction system"/>
    <property type="evidence" value="ECO:0007669"/>
    <property type="project" value="InterPro"/>
</dbReference>
<dbReference type="SUPFAM" id="SSF46894">
    <property type="entry name" value="C-terminal effector domain of the bipartite response regulators"/>
    <property type="match status" value="1"/>
</dbReference>
<dbReference type="SMART" id="SM00862">
    <property type="entry name" value="Trans_reg_C"/>
    <property type="match status" value="1"/>
</dbReference>
<gene>
    <name evidence="5" type="ORF">PP2015_3367</name>
</gene>
<reference evidence="5 6" key="1">
    <citation type="submission" date="2015-11" db="EMBL/GenBank/DDBJ databases">
        <authorList>
            <person name="Zhang Y."/>
            <person name="Guo Z."/>
        </authorList>
    </citation>
    <scope>NUCLEOTIDE SEQUENCE [LARGE SCALE GENOMIC DNA]</scope>
    <source>
        <strain evidence="5 6">KCTC 12086</strain>
    </source>
</reference>
<dbReference type="InterPro" id="IPR036388">
    <property type="entry name" value="WH-like_DNA-bd_sf"/>
</dbReference>
<dbReference type="KEGG" id="pphe:PP2015_3367"/>
<feature type="domain" description="OmpR/PhoB-type" evidence="4">
    <location>
        <begin position="8"/>
        <end position="108"/>
    </location>
</feature>
<dbReference type="Proteomes" id="UP000061457">
    <property type="component" value="Chromosome I"/>
</dbReference>
<evidence type="ECO:0000313" key="6">
    <source>
        <dbReference type="Proteomes" id="UP000061457"/>
    </source>
</evidence>
<dbReference type="PATRIC" id="fig|161398.10.peg.3431"/>
<evidence type="ECO:0000313" key="5">
    <source>
        <dbReference type="EMBL" id="ALO43842.1"/>
    </source>
</evidence>
<keyword evidence="1 2" id="KW-0238">DNA-binding</keyword>
<dbReference type="SUPFAM" id="SSF69304">
    <property type="entry name" value="Tricorn protease N-terminal domain"/>
    <property type="match status" value="1"/>
</dbReference>
<proteinExistence type="predicted"/>
<protein>
    <submittedName>
        <fullName evidence="5">Transcriptional regulator</fullName>
    </submittedName>
</protein>
<keyword evidence="3" id="KW-1133">Transmembrane helix</keyword>
<keyword evidence="3" id="KW-0812">Transmembrane</keyword>
<dbReference type="PROSITE" id="PS51755">
    <property type="entry name" value="OMPR_PHOB"/>
    <property type="match status" value="1"/>
</dbReference>
<keyword evidence="3" id="KW-0472">Membrane</keyword>
<dbReference type="EMBL" id="CP013187">
    <property type="protein sequence ID" value="ALO43842.1"/>
    <property type="molecule type" value="Genomic_DNA"/>
</dbReference>
<dbReference type="InterPro" id="IPR001867">
    <property type="entry name" value="OmpR/PhoB-type_DNA-bd"/>
</dbReference>